<evidence type="ECO:0000256" key="5">
    <source>
        <dbReference type="ARBA" id="ARBA00022553"/>
    </source>
</evidence>
<dbReference type="SUPFAM" id="SSF47384">
    <property type="entry name" value="Homodimeric domain of signal transducing histidine kinase"/>
    <property type="match status" value="1"/>
</dbReference>
<dbReference type="InterPro" id="IPR003661">
    <property type="entry name" value="HisK_dim/P_dom"/>
</dbReference>
<dbReference type="PRINTS" id="PR00344">
    <property type="entry name" value="BCTRLSENSOR"/>
</dbReference>
<evidence type="ECO:0000256" key="6">
    <source>
        <dbReference type="ARBA" id="ARBA00022692"/>
    </source>
</evidence>
<keyword evidence="7 11" id="KW-1133">Transmembrane helix</keyword>
<dbReference type="RefSeq" id="WP_267847905.1">
    <property type="nucleotide sequence ID" value="NZ_JAPMXC010000002.1"/>
</dbReference>
<dbReference type="CDD" id="cd12914">
    <property type="entry name" value="PDC1_DGC_like"/>
    <property type="match status" value="1"/>
</dbReference>
<dbReference type="PROSITE" id="PS50110">
    <property type="entry name" value="RESPONSE_REGULATORY"/>
    <property type="match status" value="1"/>
</dbReference>
<evidence type="ECO:0000256" key="11">
    <source>
        <dbReference type="SAM" id="Phobius"/>
    </source>
</evidence>
<comment type="caution">
    <text evidence="14">The sequence shown here is derived from an EMBL/GenBank/DDBJ whole genome shotgun (WGS) entry which is preliminary data.</text>
</comment>
<dbReference type="CDD" id="cd12915">
    <property type="entry name" value="PDC2_DGC_like"/>
    <property type="match status" value="1"/>
</dbReference>
<dbReference type="Pfam" id="PF02743">
    <property type="entry name" value="dCache_1"/>
    <property type="match status" value="1"/>
</dbReference>
<dbReference type="EMBL" id="JAPMXC010000002">
    <property type="protein sequence ID" value="MCY0388023.1"/>
    <property type="molecule type" value="Genomic_DNA"/>
</dbReference>
<feature type="domain" description="Response regulatory" evidence="13">
    <location>
        <begin position="697"/>
        <end position="821"/>
    </location>
</feature>
<dbReference type="SUPFAM" id="SSF52172">
    <property type="entry name" value="CheY-like"/>
    <property type="match status" value="1"/>
</dbReference>
<dbReference type="PROSITE" id="PS50109">
    <property type="entry name" value="HIS_KIN"/>
    <property type="match status" value="1"/>
</dbReference>
<gene>
    <name evidence="14" type="ORF">OVY01_12405</name>
</gene>
<dbReference type="Pfam" id="PF00072">
    <property type="entry name" value="Response_reg"/>
    <property type="match status" value="1"/>
</dbReference>
<dbReference type="InterPro" id="IPR004358">
    <property type="entry name" value="Sig_transdc_His_kin-like_C"/>
</dbReference>
<feature type="compositionally biased region" description="Basic and acidic residues" evidence="10">
    <location>
        <begin position="1"/>
        <end position="13"/>
    </location>
</feature>
<organism evidence="14 15">
    <name type="scientific">Robbsia betulipollinis</name>
    <dbReference type="NCBI Taxonomy" id="2981849"/>
    <lineage>
        <taxon>Bacteria</taxon>
        <taxon>Pseudomonadati</taxon>
        <taxon>Pseudomonadota</taxon>
        <taxon>Betaproteobacteria</taxon>
        <taxon>Burkholderiales</taxon>
        <taxon>Burkholderiaceae</taxon>
        <taxon>Robbsia</taxon>
    </lineage>
</organism>
<evidence type="ECO:0000256" key="10">
    <source>
        <dbReference type="SAM" id="MobiDB-lite"/>
    </source>
</evidence>
<evidence type="ECO:0000259" key="13">
    <source>
        <dbReference type="PROSITE" id="PS50110"/>
    </source>
</evidence>
<dbReference type="SMART" id="SM00388">
    <property type="entry name" value="HisKA"/>
    <property type="match status" value="1"/>
</dbReference>
<dbReference type="InterPro" id="IPR001789">
    <property type="entry name" value="Sig_transdc_resp-reg_receiver"/>
</dbReference>
<feature type="transmembrane region" description="Helical" evidence="11">
    <location>
        <begin position="326"/>
        <end position="350"/>
    </location>
</feature>
<dbReference type="InterPro" id="IPR036097">
    <property type="entry name" value="HisK_dim/P_sf"/>
</dbReference>
<keyword evidence="5 9" id="KW-0597">Phosphoprotein</keyword>
<dbReference type="InterPro" id="IPR036890">
    <property type="entry name" value="HATPase_C_sf"/>
</dbReference>
<dbReference type="SMART" id="SM00448">
    <property type="entry name" value="REC"/>
    <property type="match status" value="1"/>
</dbReference>
<dbReference type="Gene3D" id="3.30.450.20">
    <property type="entry name" value="PAS domain"/>
    <property type="match status" value="2"/>
</dbReference>
<feature type="transmembrane region" description="Helical" evidence="11">
    <location>
        <begin position="40"/>
        <end position="62"/>
    </location>
</feature>
<dbReference type="InterPro" id="IPR003594">
    <property type="entry name" value="HATPase_dom"/>
</dbReference>
<comment type="catalytic activity">
    <reaction evidence="1">
        <text>ATP + protein L-histidine = ADP + protein N-phospho-L-histidine.</text>
        <dbReference type="EC" id="2.7.13.3"/>
    </reaction>
</comment>
<feature type="region of interest" description="Disordered" evidence="10">
    <location>
        <begin position="1"/>
        <end position="24"/>
    </location>
</feature>
<dbReference type="Gene3D" id="3.30.565.10">
    <property type="entry name" value="Histidine kinase-like ATPase, C-terminal domain"/>
    <property type="match status" value="1"/>
</dbReference>
<protein>
    <recommendedName>
        <fullName evidence="3">histidine kinase</fullName>
        <ecNumber evidence="3">2.7.13.3</ecNumber>
    </recommendedName>
</protein>
<feature type="modified residue" description="4-aspartylphosphate" evidence="9">
    <location>
        <position position="758"/>
    </location>
</feature>
<evidence type="ECO:0000259" key="12">
    <source>
        <dbReference type="PROSITE" id="PS50109"/>
    </source>
</evidence>
<dbReference type="SMART" id="SM00387">
    <property type="entry name" value="HATPase_c"/>
    <property type="match status" value="1"/>
</dbReference>
<dbReference type="InterPro" id="IPR033479">
    <property type="entry name" value="dCache_1"/>
</dbReference>
<dbReference type="Proteomes" id="UP001082899">
    <property type="component" value="Unassembled WGS sequence"/>
</dbReference>
<sequence>MHNDHVVRSRSGSEEIGDPLDADQVLGREPDRNFASVRRAFVILLAAAIVLPLIYVVIAAIGDLRDRQRVALVVTSRVARIAEEHAIKVFDLNQSLNERVLDLLGGMNDIGIRQHERLIHERLRQIGGGYPQVASVSVFSGNGQMLANSYVFPAPATSVRHRPEFDALVKGRAFDVSSLMSGTLSHRPVFTMSVPRRDVNGGFNGVVSVALRVDYFSDFYKDLAGTEKSMTIGLAREDGELLVHYPLVDVDVDANGNAAGGTMREPPPYRIIASLLRPALERNHAIVGRATLGVDGEENIVAYRSVAGYPVYVFASYPNHAIIAAWLNHVALLAAGVFIPCLVLWGVIVMSLRRLTAEEKAWAAWRDEAATRRAVEAAFRQARRMQALGTLVGSVAHDFNNLLMTMSANAQVVRRRGPGNAENEVAAIERAIKNGKRLTRQLLGVARKQPHRTEIVQMQAWLPGAQPLLASALGIKVALIFKVHPETWPFLADAAELELALMNIALNARDAMPDGGKLMIEVDNLRLGEGEAFAHAGDYVRISVTDSGRGMTPGILARAFEPLFTTKPLGMGTGLGLPQVSGFCEQSGGTASIESEELRGTTVRLYLPRVVATAAAGTPSDEPQVPHPFAQAMASRMASAAPAQTAADEAGTAASTVPFFAVRGAVGAVGAAVLADATAEAAFGVRGDTPLARPDISILLVEDNPEVAAGTEALLAIMGHQTHWIDNADAAYEYLLETSAAAGMGEEATLPFDLVLSDIHMPGKMNGIDFAMQLRTRYPAMPVILVTGYASELERAKLAEIQVISKPFDVEVLESLIEEMSNVRQRQSLPA</sequence>
<dbReference type="SUPFAM" id="SSF55874">
    <property type="entry name" value="ATPase domain of HSP90 chaperone/DNA topoisomerase II/histidine kinase"/>
    <property type="match status" value="1"/>
</dbReference>
<keyword evidence="8 11" id="KW-0472">Membrane</keyword>
<evidence type="ECO:0000256" key="2">
    <source>
        <dbReference type="ARBA" id="ARBA00004651"/>
    </source>
</evidence>
<evidence type="ECO:0000256" key="4">
    <source>
        <dbReference type="ARBA" id="ARBA00022475"/>
    </source>
</evidence>
<accession>A0ABT3ZQ57</accession>
<dbReference type="PANTHER" id="PTHR43065:SF49">
    <property type="entry name" value="HISTIDINE KINASE"/>
    <property type="match status" value="1"/>
</dbReference>
<keyword evidence="6 11" id="KW-0812">Transmembrane</keyword>
<dbReference type="Gene3D" id="3.40.50.2300">
    <property type="match status" value="1"/>
</dbReference>
<evidence type="ECO:0000256" key="7">
    <source>
        <dbReference type="ARBA" id="ARBA00022989"/>
    </source>
</evidence>
<evidence type="ECO:0000256" key="3">
    <source>
        <dbReference type="ARBA" id="ARBA00012438"/>
    </source>
</evidence>
<keyword evidence="4" id="KW-1003">Cell membrane</keyword>
<dbReference type="Pfam" id="PF02518">
    <property type="entry name" value="HATPase_c"/>
    <property type="match status" value="1"/>
</dbReference>
<reference evidence="14" key="1">
    <citation type="submission" date="2022-11" db="EMBL/GenBank/DDBJ databases">
        <title>Robbsia betulipollinis sp. nov., isolated from pollen of birch (Betula pendula).</title>
        <authorList>
            <person name="Shi H."/>
            <person name="Ambika Manirajan B."/>
            <person name="Ratering S."/>
            <person name="Geissler-Plaum R."/>
            <person name="Schnell S."/>
        </authorList>
    </citation>
    <scope>NUCLEOTIDE SEQUENCE</scope>
    <source>
        <strain evidence="14">Bb-Pol-6</strain>
    </source>
</reference>
<comment type="subcellular location">
    <subcellularLocation>
        <location evidence="2">Cell membrane</location>
        <topology evidence="2">Multi-pass membrane protein</topology>
    </subcellularLocation>
</comment>
<evidence type="ECO:0000256" key="8">
    <source>
        <dbReference type="ARBA" id="ARBA00023136"/>
    </source>
</evidence>
<name>A0ABT3ZQ57_9BURK</name>
<evidence type="ECO:0000256" key="9">
    <source>
        <dbReference type="PROSITE-ProRule" id="PRU00169"/>
    </source>
</evidence>
<keyword evidence="15" id="KW-1185">Reference proteome</keyword>
<dbReference type="EC" id="2.7.13.3" evidence="3"/>
<feature type="domain" description="Histidine kinase" evidence="12">
    <location>
        <begin position="394"/>
        <end position="611"/>
    </location>
</feature>
<proteinExistence type="predicted"/>
<evidence type="ECO:0000313" key="15">
    <source>
        <dbReference type="Proteomes" id="UP001082899"/>
    </source>
</evidence>
<dbReference type="InterPro" id="IPR011006">
    <property type="entry name" value="CheY-like_superfamily"/>
</dbReference>
<dbReference type="InterPro" id="IPR005467">
    <property type="entry name" value="His_kinase_dom"/>
</dbReference>
<dbReference type="Gene3D" id="1.10.287.130">
    <property type="match status" value="1"/>
</dbReference>
<dbReference type="PANTHER" id="PTHR43065">
    <property type="entry name" value="SENSOR HISTIDINE KINASE"/>
    <property type="match status" value="1"/>
</dbReference>
<evidence type="ECO:0000313" key="14">
    <source>
        <dbReference type="EMBL" id="MCY0388023.1"/>
    </source>
</evidence>
<evidence type="ECO:0000256" key="1">
    <source>
        <dbReference type="ARBA" id="ARBA00000085"/>
    </source>
</evidence>